<dbReference type="Gene3D" id="1.25.40.20">
    <property type="entry name" value="Ankyrin repeat-containing domain"/>
    <property type="match status" value="1"/>
</dbReference>
<sequence length="530" mass="60311">MVNRARTPNAIRLDSNEPTMDSEENVGENHQWQPRAIHFEEVRKDLSDKEARARKKLHDDTRVYSSTEQFLYKAMVSDSGRMTRSRTKVMMENRSPPFGLQNREALKMQSDRQHSAPKCVSGSSVADVVELTIIKQQEIENSRSSRRFKGKRRSMLHALPGPISYPKSLSRMREDMYNECMAKLAPFDSSFDPNEIISAVKSGDLLRFRKATECFCRSGDKTDRSQEICSLISKWRDENGGTLIHLICRGIKCSGTHEADDLIHSLAKYAPNLLRVQDTLLKIPLHIAVEKGEVCRVSKLLQLGSPICWLDNHSLSPLDITYSYGNVNILKMLLNSGATFHELLANEERLPPTRRGHLFKTLLKHSCIMGGILRGARKKVLRNIKEAAFLSPIFIVSLRDELNPVFRFFHTPPSPGLGDALQSPLLFTYLAVNRPVTGKRGVEWLFRCHGPIQCFAPMLNGRLLEPMTGKVSRGVPTDELLTDTFIFFCPLRQGFNELTFKLHESYRNIRYIFAAQVIMMKKTNTVHSHV</sequence>
<evidence type="ECO:0000313" key="2">
    <source>
        <dbReference type="EMBL" id="KJH49624.1"/>
    </source>
</evidence>
<dbReference type="OrthoDB" id="5873136at2759"/>
<accession>A0A0D8Y0P7</accession>
<name>A0A0D8Y0P7_DICVI</name>
<dbReference type="Proteomes" id="UP000053766">
    <property type="component" value="Unassembled WGS sequence"/>
</dbReference>
<dbReference type="EMBL" id="KN716228">
    <property type="protein sequence ID" value="KJH49624.1"/>
    <property type="molecule type" value="Genomic_DNA"/>
</dbReference>
<reference evidence="3" key="2">
    <citation type="journal article" date="2016" name="Sci. Rep.">
        <title>Dictyocaulus viviparus genome, variome and transcriptome elucidate lungworm biology and support future intervention.</title>
        <authorList>
            <person name="McNulty S.N."/>
            <person name="Strube C."/>
            <person name="Rosa B.A."/>
            <person name="Martin J.C."/>
            <person name="Tyagi R."/>
            <person name="Choi Y.J."/>
            <person name="Wang Q."/>
            <person name="Hallsworth Pepin K."/>
            <person name="Zhang X."/>
            <person name="Ozersky P."/>
            <person name="Wilson R.K."/>
            <person name="Sternberg P.W."/>
            <person name="Gasser R.B."/>
            <person name="Mitreva M."/>
        </authorList>
    </citation>
    <scope>NUCLEOTIDE SEQUENCE [LARGE SCALE GENOMIC DNA]</scope>
    <source>
        <strain evidence="3">HannoverDv2000</strain>
    </source>
</reference>
<dbReference type="STRING" id="29172.A0A0D8Y0P7"/>
<dbReference type="AlphaFoldDB" id="A0A0D8Y0P7"/>
<keyword evidence="3" id="KW-1185">Reference proteome</keyword>
<evidence type="ECO:0000313" key="3">
    <source>
        <dbReference type="Proteomes" id="UP000053766"/>
    </source>
</evidence>
<dbReference type="SUPFAM" id="SSF48403">
    <property type="entry name" value="Ankyrin repeat"/>
    <property type="match status" value="1"/>
</dbReference>
<proteinExistence type="predicted"/>
<gene>
    <name evidence="2" type="ORF">DICVIV_04234</name>
</gene>
<organism evidence="2 3">
    <name type="scientific">Dictyocaulus viviparus</name>
    <name type="common">Bovine lungworm</name>
    <dbReference type="NCBI Taxonomy" id="29172"/>
    <lineage>
        <taxon>Eukaryota</taxon>
        <taxon>Metazoa</taxon>
        <taxon>Ecdysozoa</taxon>
        <taxon>Nematoda</taxon>
        <taxon>Chromadorea</taxon>
        <taxon>Rhabditida</taxon>
        <taxon>Rhabditina</taxon>
        <taxon>Rhabditomorpha</taxon>
        <taxon>Strongyloidea</taxon>
        <taxon>Metastrongylidae</taxon>
        <taxon>Dictyocaulus</taxon>
    </lineage>
</organism>
<dbReference type="InterPro" id="IPR036770">
    <property type="entry name" value="Ankyrin_rpt-contain_sf"/>
</dbReference>
<protein>
    <submittedName>
        <fullName evidence="2">Uncharacterized protein</fullName>
    </submittedName>
</protein>
<reference evidence="2 3" key="1">
    <citation type="submission" date="2013-11" db="EMBL/GenBank/DDBJ databases">
        <title>Draft genome of the bovine lungworm Dictyocaulus viviparus.</title>
        <authorList>
            <person name="Mitreva M."/>
        </authorList>
    </citation>
    <scope>NUCLEOTIDE SEQUENCE [LARGE SCALE GENOMIC DNA]</scope>
    <source>
        <strain evidence="2 3">HannoverDv2000</strain>
    </source>
</reference>
<evidence type="ECO:0000256" key="1">
    <source>
        <dbReference type="SAM" id="MobiDB-lite"/>
    </source>
</evidence>
<feature type="region of interest" description="Disordered" evidence="1">
    <location>
        <begin position="1"/>
        <end position="30"/>
    </location>
</feature>